<dbReference type="RefSeq" id="WP_199404878.1">
    <property type="nucleotide sequence ID" value="NZ_JAOZFC020000001.1"/>
</dbReference>
<gene>
    <name evidence="1" type="ORF">OIT47_000295</name>
</gene>
<evidence type="ECO:0008006" key="3">
    <source>
        <dbReference type="Google" id="ProtNLM"/>
    </source>
</evidence>
<protein>
    <recommendedName>
        <fullName evidence="3">Helix-turn-helix domain-containing protein</fullName>
    </recommendedName>
</protein>
<dbReference type="Proteomes" id="UP001146336">
    <property type="component" value="Unassembled WGS sequence"/>
</dbReference>
<reference evidence="1" key="1">
    <citation type="submission" date="2023-03" db="EMBL/GenBank/DDBJ databases">
        <title>Comparative genomics of Weissella fermenti BK2, and weissella type species.</title>
        <authorList>
            <person name="Lee J.K."/>
            <person name="Baek J.H."/>
            <person name="Kim J.M."/>
            <person name="Choi D.G."/>
            <person name="Jeon C.O."/>
        </authorList>
    </citation>
    <scope>NUCLEOTIDE SEQUENCE</scope>
    <source>
        <strain evidence="1">BK2</strain>
    </source>
</reference>
<name>A0ABT6D038_9LACO</name>
<accession>A0ABT6D038</accession>
<dbReference type="EMBL" id="JAOZFC020000001">
    <property type="protein sequence ID" value="MDF9298775.1"/>
    <property type="molecule type" value="Genomic_DNA"/>
</dbReference>
<sequence>MADFDLKSIMTQLRNLEFNEPTYKAETVAPETNFEPVYDPVVDHPRYYWMAQLCHILSKNFDLSYAAIGRILNEPEANVRRWIKKVAHDFNSFSEIQEAFSYEDRW</sequence>
<comment type="caution">
    <text evidence="1">The sequence shown here is derived from an EMBL/GenBank/DDBJ whole genome shotgun (WGS) entry which is preliminary data.</text>
</comment>
<evidence type="ECO:0000313" key="2">
    <source>
        <dbReference type="Proteomes" id="UP001146336"/>
    </source>
</evidence>
<proteinExistence type="predicted"/>
<organism evidence="1 2">
    <name type="scientific">Weissella fermenti</name>
    <dbReference type="NCBI Taxonomy" id="2987699"/>
    <lineage>
        <taxon>Bacteria</taxon>
        <taxon>Bacillati</taxon>
        <taxon>Bacillota</taxon>
        <taxon>Bacilli</taxon>
        <taxon>Lactobacillales</taxon>
        <taxon>Lactobacillaceae</taxon>
        <taxon>Weissella</taxon>
    </lineage>
</organism>
<keyword evidence="2" id="KW-1185">Reference proteome</keyword>
<evidence type="ECO:0000313" key="1">
    <source>
        <dbReference type="EMBL" id="MDF9298775.1"/>
    </source>
</evidence>